<reference evidence="4" key="1">
    <citation type="submission" date="2016-04" db="EMBL/GenBank/DDBJ databases">
        <title>Complete Genome Sequences of Twelve Strains of a Stable Defined Moderately Diverse Mouse Microbiota 2 (sDMDMm2).</title>
        <authorList>
            <person name="Uchimura Y."/>
            <person name="Wyss M."/>
            <person name="Brugiroux S."/>
            <person name="Limenitakis J.P."/>
            <person name="Stecher B."/>
            <person name="McCoy K.D."/>
            <person name="Macpherson A.J."/>
        </authorList>
    </citation>
    <scope>NUCLEOTIDE SEQUENCE [LARGE SCALE GENOMIC DNA]</scope>
    <source>
        <strain evidence="4">YL27</strain>
    </source>
</reference>
<feature type="transmembrane region" description="Helical" evidence="2">
    <location>
        <begin position="442"/>
        <end position="461"/>
    </location>
</feature>
<feature type="compositionally biased region" description="Pro residues" evidence="1">
    <location>
        <begin position="1"/>
        <end position="16"/>
    </location>
</feature>
<name>A0A1B1S9D5_9BACT</name>
<sequence>MNQNPPPGGTPPPIPRPPHHPSSTSIPPQFVPAHTGTAPRQSISLKILFIVLLSLLLLIPDMIIYSLNDERADRQKETTQEISKSWSGPQLLSGPIISIPYITKNNRNKDSIGGTIRLLPATLNACADIKSQTLSRSIYETTVYNADVTLNGEFDMHALKTTGIPVDRMLFSKAYVTVGIGDLKGVETINPIKIGQTEYTLDGTSDEDVYVNVTFNNNTDYTKFSQTEYEVEVVDIDDYTSSTSGCMQASISIDSTASATIPYSIIMHIRGSQSLGVTPIGAESTISMAGICKSPSFSGMVIPTERNIEADSFSAKWIVNSINRDYPQSFIGDKPYKISRSAVVTNMLVPVDRYQKTSRAMKYAIIVVLLTFISVLFAEIIVKHPINMFQYLLIGLALILFYSLLLSLSEHMQFGLSYLIAAIMTIGLISIYMLGVVQSRRVSITIGIVLSIIYTFIYVLLCLETYALLTGSIGLFIALATIMYASLKINNKGYRLQ</sequence>
<feature type="transmembrane region" description="Helical" evidence="2">
    <location>
        <begin position="363"/>
        <end position="382"/>
    </location>
</feature>
<dbReference type="EMBL" id="CP015402">
    <property type="protein sequence ID" value="ANU63414.2"/>
    <property type="molecule type" value="Genomic_DNA"/>
</dbReference>
<dbReference type="GO" id="GO:0005886">
    <property type="term" value="C:plasma membrane"/>
    <property type="evidence" value="ECO:0007669"/>
    <property type="project" value="TreeGrafter"/>
</dbReference>
<dbReference type="RefSeq" id="WP_084274018.1">
    <property type="nucleotide sequence ID" value="NZ_CAJTAP010000012.1"/>
</dbReference>
<feature type="transmembrane region" description="Helical" evidence="2">
    <location>
        <begin position="389"/>
        <end position="408"/>
    </location>
</feature>
<feature type="transmembrane region" description="Helical" evidence="2">
    <location>
        <begin position="47"/>
        <end position="67"/>
    </location>
</feature>
<accession>A0A1Z2XJ92</accession>
<evidence type="ECO:0000256" key="2">
    <source>
        <dbReference type="SAM" id="Phobius"/>
    </source>
</evidence>
<dbReference type="AlphaFoldDB" id="A0A1B1S9D5"/>
<dbReference type="KEGG" id="pary:A4V02_06560"/>
<evidence type="ECO:0000256" key="1">
    <source>
        <dbReference type="SAM" id="MobiDB-lite"/>
    </source>
</evidence>
<keyword evidence="2" id="KW-0812">Transmembrane</keyword>
<dbReference type="PIRSF" id="PIRSF004548">
    <property type="entry name" value="CreD"/>
    <property type="match status" value="1"/>
</dbReference>
<feature type="region of interest" description="Disordered" evidence="1">
    <location>
        <begin position="1"/>
        <end position="35"/>
    </location>
</feature>
<dbReference type="Pfam" id="PF06123">
    <property type="entry name" value="CreD"/>
    <property type="match status" value="1"/>
</dbReference>
<keyword evidence="4" id="KW-1185">Reference proteome</keyword>
<accession>A0A1B1S9D5</accession>
<dbReference type="InterPro" id="IPR010364">
    <property type="entry name" value="Uncharacterised_IM_CreD"/>
</dbReference>
<dbReference type="STRING" id="1796646.A4V02_06560"/>
<organism evidence="3 4">
    <name type="scientific">Muribaculum intestinale</name>
    <dbReference type="NCBI Taxonomy" id="1796646"/>
    <lineage>
        <taxon>Bacteria</taxon>
        <taxon>Pseudomonadati</taxon>
        <taxon>Bacteroidota</taxon>
        <taxon>Bacteroidia</taxon>
        <taxon>Bacteroidales</taxon>
        <taxon>Muribaculaceae</taxon>
        <taxon>Muribaculum</taxon>
    </lineage>
</organism>
<dbReference type="GeneID" id="65536513"/>
<dbReference type="PANTHER" id="PTHR30092">
    <property type="entry name" value="INNER MEMBRANE PROTEIN CRED"/>
    <property type="match status" value="1"/>
</dbReference>
<dbReference type="Proteomes" id="UP000186351">
    <property type="component" value="Chromosome"/>
</dbReference>
<feature type="transmembrane region" description="Helical" evidence="2">
    <location>
        <begin position="467"/>
        <end position="487"/>
    </location>
</feature>
<feature type="transmembrane region" description="Helical" evidence="2">
    <location>
        <begin position="414"/>
        <end position="435"/>
    </location>
</feature>
<dbReference type="PANTHER" id="PTHR30092:SF0">
    <property type="entry name" value="INNER MEMBRANE PROTEIN CRED"/>
    <property type="match status" value="1"/>
</dbReference>
<gene>
    <name evidence="3" type="ORF">A4V02_06560</name>
</gene>
<protein>
    <submittedName>
        <fullName evidence="3">Cell envelope integrity protein CreD</fullName>
    </submittedName>
</protein>
<keyword evidence="2" id="KW-0472">Membrane</keyword>
<evidence type="ECO:0000313" key="4">
    <source>
        <dbReference type="Proteomes" id="UP000186351"/>
    </source>
</evidence>
<dbReference type="NCBIfam" id="NF008712">
    <property type="entry name" value="PRK11715.1-1"/>
    <property type="match status" value="1"/>
</dbReference>
<dbReference type="OrthoDB" id="9791851at2"/>
<proteinExistence type="predicted"/>
<keyword evidence="2" id="KW-1133">Transmembrane helix</keyword>
<evidence type="ECO:0000313" key="3">
    <source>
        <dbReference type="EMBL" id="ANU63414.2"/>
    </source>
</evidence>